<evidence type="ECO:0000259" key="1">
    <source>
        <dbReference type="Pfam" id="PF01764"/>
    </source>
</evidence>
<feature type="domain" description="Fungal lipase-type" evidence="1">
    <location>
        <begin position="52"/>
        <end position="174"/>
    </location>
</feature>
<dbReference type="AlphaFoldDB" id="A0AA36J054"/>
<name>A0AA36J054_9DINO</name>
<accession>A0AA36J054</accession>
<keyword evidence="3" id="KW-1185">Reference proteome</keyword>
<dbReference type="GO" id="GO:0006629">
    <property type="term" value="P:lipid metabolic process"/>
    <property type="evidence" value="ECO:0007669"/>
    <property type="project" value="InterPro"/>
</dbReference>
<dbReference type="InterPro" id="IPR002921">
    <property type="entry name" value="Fungal_lipase-type"/>
</dbReference>
<dbReference type="PANTHER" id="PTHR45856">
    <property type="entry name" value="ALPHA/BETA-HYDROLASES SUPERFAMILY PROTEIN"/>
    <property type="match status" value="1"/>
</dbReference>
<evidence type="ECO:0000313" key="2">
    <source>
        <dbReference type="EMBL" id="CAJ1396702.1"/>
    </source>
</evidence>
<dbReference type="Proteomes" id="UP001178507">
    <property type="component" value="Unassembled WGS sequence"/>
</dbReference>
<sequence length="547" mass="59954">MVFARKDAGREKTLQCLQYAKAAYSQDALGWHAVAASECRVLLRKKNDTIEIAFRGTSNLMNVITDLTVRLVPYLAGTGHVHQGFLDAYMSLHPQILDFLQQHPGADLLITGHSLGGALATLCAADFARARQVECVTFGSPRVGDEAFGALYRSSVKRSARVVNKFDPVPRTPWREKAVQTDADLLHQALAVLLRVPQGRLTGGVYAHVCEESQVDLGPISSLKHWLALFTMLRSKGDDERKKSWRQALCPHDLEIYEATLAGGVSIDVGLLQDVGFMLDFARRNPYCASLAAGAGAALLAIKALAEARAKRSGSKPEPARADLHAGCAELRQALMDGTADEDLGKLLDALCQATATYMERGQDAGGSDVDLEPWRLLAPLLGRFLWRFEEWPGQWFRAHQPEGPDIPAAFGFESFEPAVRLVAVRELSALLRLATAEAEPALPLGAPLRSLSQLAADRDAEVKCAACGALWEAYQFLGLEKVLSLPMSEELLEAVWLAGCPQQIFRELRHLSGSRAHHALGFLRGKWPDFVEHLDLEEGFAWHVVD</sequence>
<comment type="caution">
    <text evidence="2">The sequence shown here is derived from an EMBL/GenBank/DDBJ whole genome shotgun (WGS) entry which is preliminary data.</text>
</comment>
<proteinExistence type="predicted"/>
<organism evidence="2 3">
    <name type="scientific">Effrenium voratum</name>
    <dbReference type="NCBI Taxonomy" id="2562239"/>
    <lineage>
        <taxon>Eukaryota</taxon>
        <taxon>Sar</taxon>
        <taxon>Alveolata</taxon>
        <taxon>Dinophyceae</taxon>
        <taxon>Suessiales</taxon>
        <taxon>Symbiodiniaceae</taxon>
        <taxon>Effrenium</taxon>
    </lineage>
</organism>
<protein>
    <recommendedName>
        <fullName evidence="1">Fungal lipase-type domain-containing protein</fullName>
    </recommendedName>
</protein>
<reference evidence="2" key="1">
    <citation type="submission" date="2023-08" db="EMBL/GenBank/DDBJ databases">
        <authorList>
            <person name="Chen Y."/>
            <person name="Shah S."/>
            <person name="Dougan E. K."/>
            <person name="Thang M."/>
            <person name="Chan C."/>
        </authorList>
    </citation>
    <scope>NUCLEOTIDE SEQUENCE</scope>
</reference>
<dbReference type="EMBL" id="CAUJNA010003240">
    <property type="protein sequence ID" value="CAJ1396702.1"/>
    <property type="molecule type" value="Genomic_DNA"/>
</dbReference>
<dbReference type="SUPFAM" id="SSF53474">
    <property type="entry name" value="alpha/beta-Hydrolases"/>
    <property type="match status" value="1"/>
</dbReference>
<dbReference type="PANTHER" id="PTHR45856:SF24">
    <property type="entry name" value="FUNGAL LIPASE-LIKE DOMAIN-CONTAINING PROTEIN"/>
    <property type="match status" value="1"/>
</dbReference>
<dbReference type="InterPro" id="IPR029058">
    <property type="entry name" value="AB_hydrolase_fold"/>
</dbReference>
<gene>
    <name evidence="2" type="ORF">EVOR1521_LOCUS20881</name>
</gene>
<dbReference type="InterPro" id="IPR051218">
    <property type="entry name" value="Sec_MonoDiacylglyc_Lipase"/>
</dbReference>
<dbReference type="CDD" id="cd00519">
    <property type="entry name" value="Lipase_3"/>
    <property type="match status" value="1"/>
</dbReference>
<dbReference type="Gene3D" id="3.40.50.1820">
    <property type="entry name" value="alpha/beta hydrolase"/>
    <property type="match status" value="1"/>
</dbReference>
<dbReference type="Pfam" id="PF01764">
    <property type="entry name" value="Lipase_3"/>
    <property type="match status" value="1"/>
</dbReference>
<evidence type="ECO:0000313" key="3">
    <source>
        <dbReference type="Proteomes" id="UP001178507"/>
    </source>
</evidence>